<reference evidence="1 2" key="1">
    <citation type="submission" date="2020-08" db="EMBL/GenBank/DDBJ databases">
        <title>Hymenobacter sp. S2-20-2 genome sequencing.</title>
        <authorList>
            <person name="Jin L."/>
        </authorList>
    </citation>
    <scope>NUCLEOTIDE SEQUENCE [LARGE SCALE GENOMIC DNA]</scope>
    <source>
        <strain evidence="1 2">S2-20-2</strain>
    </source>
</reference>
<dbReference type="Proteomes" id="UP000515489">
    <property type="component" value="Chromosome"/>
</dbReference>
<dbReference type="EMBL" id="CP060202">
    <property type="protein sequence ID" value="QNH61413.1"/>
    <property type="molecule type" value="Genomic_DNA"/>
</dbReference>
<keyword evidence="2" id="KW-1185">Reference proteome</keyword>
<gene>
    <name evidence="1" type="ORF">H4317_14790</name>
</gene>
<proteinExistence type="predicted"/>
<sequence>MPFDKSHYIAEMKAMITIAIQRMRVEYRDYEVYTMSIWTDPNAGTSSINFDGKTHSDQQANHYNQLIKKHYDSYIAKGDYENAKLYAPVESRNDNPAGFELADFVETQHVGIELNWEYESDGKCWNVLTPLLQEVGDYAFEQAKNLKLHSDFELAVNGPDDWYELTWPKS</sequence>
<evidence type="ECO:0000313" key="1">
    <source>
        <dbReference type="EMBL" id="QNH61413.1"/>
    </source>
</evidence>
<accession>A0A7G7W4X0</accession>
<name>A0A7G7W4X0_9BACT</name>
<dbReference type="KEGG" id="hsk:H4317_14790"/>
<dbReference type="RefSeq" id="WP_185887343.1">
    <property type="nucleotide sequence ID" value="NZ_CP060202.1"/>
</dbReference>
<dbReference type="AlphaFoldDB" id="A0A7G7W4X0"/>
<protein>
    <submittedName>
        <fullName evidence="1">Uncharacterized protein</fullName>
    </submittedName>
</protein>
<organism evidence="1 2">
    <name type="scientific">Hymenobacter sediminicola</name>
    <dbReference type="NCBI Taxonomy" id="2761579"/>
    <lineage>
        <taxon>Bacteria</taxon>
        <taxon>Pseudomonadati</taxon>
        <taxon>Bacteroidota</taxon>
        <taxon>Cytophagia</taxon>
        <taxon>Cytophagales</taxon>
        <taxon>Hymenobacteraceae</taxon>
        <taxon>Hymenobacter</taxon>
    </lineage>
</organism>
<evidence type="ECO:0000313" key="2">
    <source>
        <dbReference type="Proteomes" id="UP000515489"/>
    </source>
</evidence>